<evidence type="ECO:0000256" key="1">
    <source>
        <dbReference type="SAM" id="Phobius"/>
    </source>
</evidence>
<protein>
    <submittedName>
        <fullName evidence="2">Uncharacterized protein</fullName>
    </submittedName>
</protein>
<proteinExistence type="predicted"/>
<keyword evidence="1" id="KW-0472">Membrane</keyword>
<feature type="transmembrane region" description="Helical" evidence="1">
    <location>
        <begin position="73"/>
        <end position="92"/>
    </location>
</feature>
<dbReference type="EMBL" id="ML119672">
    <property type="protein sequence ID" value="RPA82363.1"/>
    <property type="molecule type" value="Genomic_DNA"/>
</dbReference>
<dbReference type="Proteomes" id="UP000275078">
    <property type="component" value="Unassembled WGS sequence"/>
</dbReference>
<accession>A0A3N4I8F0</accession>
<feature type="transmembrane region" description="Helical" evidence="1">
    <location>
        <begin position="259"/>
        <end position="277"/>
    </location>
</feature>
<sequence>MSTQVALPEPVEAAEKTTKVIQKKTGLPRDYIHPFLFIISHLALQAIGTTLLAPYIVKDPFTLLSFPDDRNKFWGWFSLIVIKLAEPLGIWFSGLEATDATLLLTLAQTPTTHFLTTFFPSLAYTAHAITAARDIASITLPLYLLRPIQRRHHHTHHKSHVSETDNQTLISTTLLSSSLLTLFTYILQPLFLTSWAVTRFLNIESIERAKSQQPLELFSVMLPGAIGLVKTVFLPELVQNLSSKRKVGKKDVADIAKRVGAIAGWVGIRTVAGLGGGEGGVGVATVWTLVVAVVGGVLSWVAEV</sequence>
<organism evidence="2 3">
    <name type="scientific">Ascobolus immersus RN42</name>
    <dbReference type="NCBI Taxonomy" id="1160509"/>
    <lineage>
        <taxon>Eukaryota</taxon>
        <taxon>Fungi</taxon>
        <taxon>Dikarya</taxon>
        <taxon>Ascomycota</taxon>
        <taxon>Pezizomycotina</taxon>
        <taxon>Pezizomycetes</taxon>
        <taxon>Pezizales</taxon>
        <taxon>Ascobolaceae</taxon>
        <taxon>Ascobolus</taxon>
    </lineage>
</organism>
<feature type="transmembrane region" description="Helical" evidence="1">
    <location>
        <begin position="217"/>
        <end position="238"/>
    </location>
</feature>
<feature type="transmembrane region" description="Helical" evidence="1">
    <location>
        <begin position="283"/>
        <end position="302"/>
    </location>
</feature>
<feature type="transmembrane region" description="Helical" evidence="1">
    <location>
        <begin position="179"/>
        <end position="197"/>
    </location>
</feature>
<keyword evidence="1" id="KW-0812">Transmembrane</keyword>
<dbReference type="AlphaFoldDB" id="A0A3N4I8F0"/>
<reference evidence="2 3" key="1">
    <citation type="journal article" date="2018" name="Nat. Ecol. Evol.">
        <title>Pezizomycetes genomes reveal the molecular basis of ectomycorrhizal truffle lifestyle.</title>
        <authorList>
            <person name="Murat C."/>
            <person name="Payen T."/>
            <person name="Noel B."/>
            <person name="Kuo A."/>
            <person name="Morin E."/>
            <person name="Chen J."/>
            <person name="Kohler A."/>
            <person name="Krizsan K."/>
            <person name="Balestrini R."/>
            <person name="Da Silva C."/>
            <person name="Montanini B."/>
            <person name="Hainaut M."/>
            <person name="Levati E."/>
            <person name="Barry K.W."/>
            <person name="Belfiori B."/>
            <person name="Cichocki N."/>
            <person name="Clum A."/>
            <person name="Dockter R.B."/>
            <person name="Fauchery L."/>
            <person name="Guy J."/>
            <person name="Iotti M."/>
            <person name="Le Tacon F."/>
            <person name="Lindquist E.A."/>
            <person name="Lipzen A."/>
            <person name="Malagnac F."/>
            <person name="Mello A."/>
            <person name="Molinier V."/>
            <person name="Miyauchi S."/>
            <person name="Poulain J."/>
            <person name="Riccioni C."/>
            <person name="Rubini A."/>
            <person name="Sitrit Y."/>
            <person name="Splivallo R."/>
            <person name="Traeger S."/>
            <person name="Wang M."/>
            <person name="Zifcakova L."/>
            <person name="Wipf D."/>
            <person name="Zambonelli A."/>
            <person name="Paolocci F."/>
            <person name="Nowrousian M."/>
            <person name="Ottonello S."/>
            <person name="Baldrian P."/>
            <person name="Spatafora J.W."/>
            <person name="Henrissat B."/>
            <person name="Nagy L.G."/>
            <person name="Aury J.M."/>
            <person name="Wincker P."/>
            <person name="Grigoriev I.V."/>
            <person name="Bonfante P."/>
            <person name="Martin F.M."/>
        </authorList>
    </citation>
    <scope>NUCLEOTIDE SEQUENCE [LARGE SCALE GENOMIC DNA]</scope>
    <source>
        <strain evidence="2 3">RN42</strain>
    </source>
</reference>
<keyword evidence="1" id="KW-1133">Transmembrane helix</keyword>
<gene>
    <name evidence="2" type="ORF">BJ508DRAFT_414191</name>
</gene>
<feature type="transmembrane region" description="Helical" evidence="1">
    <location>
        <begin position="31"/>
        <end position="53"/>
    </location>
</feature>
<evidence type="ECO:0000313" key="2">
    <source>
        <dbReference type="EMBL" id="RPA82363.1"/>
    </source>
</evidence>
<keyword evidence="3" id="KW-1185">Reference proteome</keyword>
<name>A0A3N4I8F0_ASCIM</name>
<evidence type="ECO:0000313" key="3">
    <source>
        <dbReference type="Proteomes" id="UP000275078"/>
    </source>
</evidence>